<dbReference type="Pfam" id="PF04717">
    <property type="entry name" value="Phage_base_V"/>
    <property type="match status" value="1"/>
</dbReference>
<sequence>MGLPGDAILPHQLTASEGICEPLRLTLQALSSDVSMPLKAFIGAPIAFQVGDIAGVERTICAIVCEARQLASDGGFVLYEFVCTDALSLLDRRVTWRVFRDMSIVDVTHTIIQDHTSRNQVIGAAFRLDASALGTYPRREFMMQAQESDLAFMTRLWRREGISWYFSHAIENGAPIHTLHLVDSAGVWKTNPAGRVRFHRPDATEPDDTIFEWEAYREIAPGAVMAASHDYQIAGVQQVDAATAQDQGEHGKALAATLTEYSYDSPHIADTREHYEQILERRQLALAQSAKHFAGRSVVRAFVGGAGTVFSLSGHPEIDGHAAEERRFVLTWIETRVRNALLPNSPGKGQFAIEEDSPIVNRFECVRASTRIAPTWDASSVPSVGPISARVVGNGEVDVDTYGRIGVQFLFARDDDHPNNGASGTLRDSARVRVAQPWADAQSGTAFWPRVGSEVLVLFMQNDPDKPIVVANLFDARHAPVQFSSAGNLPDNSPLYGIRSKEIGGLGYGELQFDDTTAQTKTKLSSEHGKTQLNQGWIGHPRDKGVSEKRGEGFELRTDLAGAIRAARGMLLSTDARNGAKGQVLDRAELVGQLELALSIAKNLSELSSTHEAYETDTGPQDKLTKGIREWTGDGGAAAIGVTAPDGVAVSSPANVLTVAGGHVESVAAQDVNMSAGRRILMRAALGLSAFAKAGMKLIVGSGDLTIQAHQGKGEIGTSERLHIYSLQKLILEAPELELRTNGAVIKLANGKIVESSTGEHRIESSGFEAVTGGGGSIDLPPMPASSTKTDEQFAAVGRGGRPRVGINHKVLDDTGGVLDQGKTAVNGTNTQTVHDAEIRPVTFRPFE</sequence>
<name>A0A833PRC4_BURL3</name>
<dbReference type="Pfam" id="PF10106">
    <property type="entry name" value="DUF2345"/>
    <property type="match status" value="1"/>
</dbReference>
<dbReference type="InterPro" id="IPR006531">
    <property type="entry name" value="Gp5/Vgr_OB"/>
</dbReference>
<feature type="domain" description="Gp5/Type VI secretion system Vgr protein OB-fold" evidence="3">
    <location>
        <begin position="432"/>
        <end position="474"/>
    </location>
</feature>
<feature type="domain" description="Putative type VI secretion system Rhs element associated Vgr" evidence="5">
    <location>
        <begin position="501"/>
        <end position="606"/>
    </location>
</feature>
<dbReference type="InterPro" id="IPR017847">
    <property type="entry name" value="T6SS_RhsGE_Vgr_subset"/>
</dbReference>
<dbReference type="Proteomes" id="UP000467522">
    <property type="component" value="Unassembled WGS sequence"/>
</dbReference>
<feature type="compositionally biased region" description="Basic and acidic residues" evidence="2">
    <location>
        <begin position="540"/>
        <end position="549"/>
    </location>
</feature>
<dbReference type="EMBL" id="WNDV01000003">
    <property type="protein sequence ID" value="KAF1039697.1"/>
    <property type="molecule type" value="Genomic_DNA"/>
</dbReference>
<dbReference type="InterPro" id="IPR006533">
    <property type="entry name" value="T6SS_Vgr_RhsGE"/>
</dbReference>
<dbReference type="SUPFAM" id="SSF69255">
    <property type="entry name" value="gp5 N-terminal domain-like"/>
    <property type="match status" value="1"/>
</dbReference>
<accession>A0A833PRC4</accession>
<evidence type="ECO:0000313" key="6">
    <source>
        <dbReference type="EMBL" id="KAF1039697.1"/>
    </source>
</evidence>
<dbReference type="Gene3D" id="4.10.220.110">
    <property type="match status" value="1"/>
</dbReference>
<dbReference type="InterPro" id="IPR028244">
    <property type="entry name" value="T6SS_Rhs_Vgr_dom"/>
</dbReference>
<evidence type="ECO:0000259" key="3">
    <source>
        <dbReference type="Pfam" id="PF04717"/>
    </source>
</evidence>
<gene>
    <name evidence="6" type="primary">vgrG1_8</name>
    <name evidence="6" type="ORF">GAK33_01538</name>
</gene>
<reference evidence="7" key="1">
    <citation type="journal article" date="2020" name="MBio">
        <title>Horizontal gene transfer to a defensive symbiont with a reduced genome amongst a multipartite beetle microbiome.</title>
        <authorList>
            <person name="Waterworth S.C."/>
            <person name="Florez L.V."/>
            <person name="Rees E.R."/>
            <person name="Hertweck C."/>
            <person name="Kaltenpoth M."/>
            <person name="Kwan J.C."/>
        </authorList>
    </citation>
    <scope>NUCLEOTIDE SEQUENCE [LARGE SCALE GENOMIC DNA]</scope>
</reference>
<evidence type="ECO:0000259" key="4">
    <source>
        <dbReference type="Pfam" id="PF10106"/>
    </source>
</evidence>
<protein>
    <submittedName>
        <fullName evidence="6">Actin cross-linking toxin VgrG1</fullName>
    </submittedName>
</protein>
<feature type="region of interest" description="Disordered" evidence="2">
    <location>
        <begin position="523"/>
        <end position="549"/>
    </location>
</feature>
<dbReference type="Gene3D" id="2.40.50.230">
    <property type="entry name" value="Gp5 N-terminal domain"/>
    <property type="match status" value="1"/>
</dbReference>
<dbReference type="Gene3D" id="2.30.110.50">
    <property type="match status" value="1"/>
</dbReference>
<dbReference type="SUPFAM" id="SSF69279">
    <property type="entry name" value="Phage tail proteins"/>
    <property type="match status" value="2"/>
</dbReference>
<dbReference type="AlphaFoldDB" id="A0A833PRC4"/>
<dbReference type="Gene3D" id="3.55.50.10">
    <property type="entry name" value="Baseplate protein-like domains"/>
    <property type="match status" value="1"/>
</dbReference>
<evidence type="ECO:0000256" key="2">
    <source>
        <dbReference type="SAM" id="MobiDB-lite"/>
    </source>
</evidence>
<comment type="similarity">
    <text evidence="1">Belongs to the VgrG protein family.</text>
</comment>
<dbReference type="NCBIfam" id="TIGR01646">
    <property type="entry name" value="vgr_GE"/>
    <property type="match status" value="1"/>
</dbReference>
<comment type="caution">
    <text evidence="6">The sequence shown here is derived from an EMBL/GenBank/DDBJ whole genome shotgun (WGS) entry which is preliminary data.</text>
</comment>
<organism evidence="6 7">
    <name type="scientific">Burkholderia lata (strain ATCC 17760 / DSM 23089 / LMG 22485 / NCIMB 9086 / R18194 / 383)</name>
    <dbReference type="NCBI Taxonomy" id="482957"/>
    <lineage>
        <taxon>Bacteria</taxon>
        <taxon>Pseudomonadati</taxon>
        <taxon>Pseudomonadota</taxon>
        <taxon>Betaproteobacteria</taxon>
        <taxon>Burkholderiales</taxon>
        <taxon>Burkholderiaceae</taxon>
        <taxon>Burkholderia</taxon>
        <taxon>Burkholderia cepacia complex</taxon>
    </lineage>
</organism>
<evidence type="ECO:0000313" key="7">
    <source>
        <dbReference type="Proteomes" id="UP000467522"/>
    </source>
</evidence>
<dbReference type="InterPro" id="IPR018769">
    <property type="entry name" value="VgrG2_DUF2345"/>
</dbReference>
<proteinExistence type="inferred from homology"/>
<evidence type="ECO:0000259" key="5">
    <source>
        <dbReference type="Pfam" id="PF13296"/>
    </source>
</evidence>
<dbReference type="Pfam" id="PF05954">
    <property type="entry name" value="Phage_GPD"/>
    <property type="match status" value="1"/>
</dbReference>
<feature type="domain" description="DUF2345" evidence="4">
    <location>
        <begin position="635"/>
        <end position="768"/>
    </location>
</feature>
<dbReference type="Pfam" id="PF13296">
    <property type="entry name" value="T6SS_Vgr"/>
    <property type="match status" value="1"/>
</dbReference>
<evidence type="ECO:0000256" key="1">
    <source>
        <dbReference type="ARBA" id="ARBA00005558"/>
    </source>
</evidence>
<dbReference type="NCBIfam" id="TIGR03361">
    <property type="entry name" value="VI_Rhs_Vgr"/>
    <property type="match status" value="1"/>
</dbReference>
<dbReference type="InterPro" id="IPR037026">
    <property type="entry name" value="Vgr_OB-fold_dom_sf"/>
</dbReference>